<sequence length="126" mass="13755">MSEPVQRPERVRVTAPQSAAGPGTTYPVAREMAEQSDVGELFVRSLLRSQLRLAVVVASGFLVILVGIPVLFSVFPVIHSWTVASVPVPWLLLGLGIYPVVIGCAVLYVRSAGRIEQRFRDLVDDQ</sequence>
<accession>A0A1G8GGK5</accession>
<dbReference type="EMBL" id="FNDT01000004">
    <property type="protein sequence ID" value="SDH93417.1"/>
    <property type="molecule type" value="Genomic_DNA"/>
</dbReference>
<keyword evidence="2" id="KW-0812">Transmembrane</keyword>
<keyword evidence="4" id="KW-1185">Reference proteome</keyword>
<evidence type="ECO:0000313" key="4">
    <source>
        <dbReference type="Proteomes" id="UP000199258"/>
    </source>
</evidence>
<dbReference type="STRING" id="335973.SAMN04488693_104110"/>
<proteinExistence type="predicted"/>
<dbReference type="OrthoDB" id="5186135at2"/>
<keyword evidence="2" id="KW-1133">Transmembrane helix</keyword>
<feature type="transmembrane region" description="Helical" evidence="2">
    <location>
        <begin position="53"/>
        <end position="78"/>
    </location>
</feature>
<feature type="compositionally biased region" description="Basic and acidic residues" evidence="1">
    <location>
        <begin position="1"/>
        <end position="12"/>
    </location>
</feature>
<reference evidence="3 4" key="1">
    <citation type="submission" date="2016-10" db="EMBL/GenBank/DDBJ databases">
        <authorList>
            <person name="de Groot N.N."/>
        </authorList>
    </citation>
    <scope>NUCLEOTIDE SEQUENCE [LARGE SCALE GENOMIC DNA]</scope>
    <source>
        <strain evidence="3 4">NP_1H</strain>
    </source>
</reference>
<keyword evidence="2" id="KW-0472">Membrane</keyword>
<feature type="transmembrane region" description="Helical" evidence="2">
    <location>
        <begin position="90"/>
        <end position="109"/>
    </location>
</feature>
<dbReference type="RefSeq" id="WP_090585368.1">
    <property type="nucleotide sequence ID" value="NZ_FNDT01000004.1"/>
</dbReference>
<evidence type="ECO:0000313" key="3">
    <source>
        <dbReference type="EMBL" id="SDH93417.1"/>
    </source>
</evidence>
<feature type="region of interest" description="Disordered" evidence="1">
    <location>
        <begin position="1"/>
        <end position="24"/>
    </location>
</feature>
<protein>
    <submittedName>
        <fullName evidence="3">Uncharacterized protein</fullName>
    </submittedName>
</protein>
<evidence type="ECO:0000256" key="2">
    <source>
        <dbReference type="SAM" id="Phobius"/>
    </source>
</evidence>
<gene>
    <name evidence="3" type="ORF">SAMN04488693_104110</name>
</gene>
<evidence type="ECO:0000256" key="1">
    <source>
        <dbReference type="SAM" id="MobiDB-lite"/>
    </source>
</evidence>
<dbReference type="Proteomes" id="UP000199258">
    <property type="component" value="Unassembled WGS sequence"/>
</dbReference>
<name>A0A1G8GGK5_9MICC</name>
<dbReference type="AlphaFoldDB" id="A0A1G8GGK5"/>
<organism evidence="3 4">
    <name type="scientific">Arthrobacter subterraneus</name>
    <dbReference type="NCBI Taxonomy" id="335973"/>
    <lineage>
        <taxon>Bacteria</taxon>
        <taxon>Bacillati</taxon>
        <taxon>Actinomycetota</taxon>
        <taxon>Actinomycetes</taxon>
        <taxon>Micrococcales</taxon>
        <taxon>Micrococcaceae</taxon>
        <taxon>Arthrobacter</taxon>
    </lineage>
</organism>